<dbReference type="Pfam" id="PF04788">
    <property type="entry name" value="DUF620"/>
    <property type="match status" value="1"/>
</dbReference>
<dbReference type="EMBL" id="CM000784">
    <property type="protein sequence ID" value="AQK98374.1"/>
    <property type="molecule type" value="Genomic_DNA"/>
</dbReference>
<dbReference type="InParanoid" id="A0A1D6G513"/>
<accession>A0A3L6DU01</accession>
<dbReference type="PANTHER" id="PTHR35285:SF1">
    <property type="entry name" value="2-C-METHYL-D-ERYTHRITOL 4-PHOSPHATE CYTIDYLYLTRANSFERASE"/>
    <property type="match status" value="1"/>
</dbReference>
<sequence length="178" mass="19691">MGLMVHIEDSHLTRIQPHAVGDAVYWETTTSSALEDYRAVEGVMIAHSGRSAVTLFRFGEAAMSHTKTRMEEAWSIEEPRRFSSDDAKEVVHYQTISPKSLAKSVLEEGGWSNFMCSREDTQNNVDVAIVFIGSKLQSSDISKDKQVDPALADTLKSGAKKGGGCILKEHETTELWSE</sequence>
<dbReference type="PANTHER" id="PTHR35285">
    <property type="entry name" value="2-C-METHYL-D-ERYTHRITOL 4-PHOSPHATE CYTIDYLYLTRANSFERASE"/>
    <property type="match status" value="1"/>
</dbReference>
<dbReference type="AlphaFoldDB" id="A0A1D6G513"/>
<reference evidence="1" key="1">
    <citation type="submission" date="2015-12" db="EMBL/GenBank/DDBJ databases">
        <title>Update maize B73 reference genome by single molecule sequencing technologies.</title>
        <authorList>
            <consortium name="Maize Genome Sequencing Project"/>
            <person name="Ware D."/>
        </authorList>
    </citation>
    <scope>NUCLEOTIDE SEQUENCE</scope>
    <source>
        <tissue evidence="1">Seedling</tissue>
    </source>
</reference>
<proteinExistence type="predicted"/>
<dbReference type="InterPro" id="IPR006873">
    <property type="entry name" value="DUF620"/>
</dbReference>
<evidence type="ECO:0000313" key="1">
    <source>
        <dbReference type="EMBL" id="AQK98374.1"/>
    </source>
</evidence>
<protein>
    <submittedName>
        <fullName evidence="1">Uncharacterized protein</fullName>
    </submittedName>
</protein>
<organism evidence="1">
    <name type="scientific">Zea mays</name>
    <name type="common">Maize</name>
    <dbReference type="NCBI Taxonomy" id="4577"/>
    <lineage>
        <taxon>Eukaryota</taxon>
        <taxon>Viridiplantae</taxon>
        <taxon>Streptophyta</taxon>
        <taxon>Embryophyta</taxon>
        <taxon>Tracheophyta</taxon>
        <taxon>Spermatophyta</taxon>
        <taxon>Magnoliopsida</taxon>
        <taxon>Liliopsida</taxon>
        <taxon>Poales</taxon>
        <taxon>Poaceae</taxon>
        <taxon>PACMAD clade</taxon>
        <taxon>Panicoideae</taxon>
        <taxon>Andropogonodae</taxon>
        <taxon>Andropogoneae</taxon>
        <taxon>Tripsacinae</taxon>
        <taxon>Zea</taxon>
    </lineage>
</organism>
<accession>A0A1D6G513</accession>
<gene>
    <name evidence="1" type="ORF">ZEAMMB73_Zm00001d011950</name>
</gene>
<dbReference type="STRING" id="4577.A0A1D6G513"/>
<name>A0A1D6G513_MAIZE</name>
<dbReference type="ExpressionAtlas" id="A0A1D6G513">
    <property type="expression patterns" value="baseline"/>
</dbReference>